<protein>
    <submittedName>
        <fullName evidence="1">Uncharacterized protein</fullName>
    </submittedName>
</protein>
<dbReference type="Proteomes" id="UP000054241">
    <property type="component" value="Unassembled WGS sequence"/>
</dbReference>
<comment type="caution">
    <text evidence="1">The sequence shown here is derived from an EMBL/GenBank/DDBJ whole genome shotgun (WGS) entry which is preliminary data.</text>
</comment>
<gene>
    <name evidence="1" type="ORF">AQI88_13670</name>
</gene>
<proteinExistence type="predicted"/>
<name>A0A101NMP1_9ACTN</name>
<accession>A0A101NMP1</accession>
<evidence type="ECO:0000313" key="1">
    <source>
        <dbReference type="EMBL" id="KUM96084.1"/>
    </source>
</evidence>
<keyword evidence="2" id="KW-1185">Reference proteome</keyword>
<dbReference type="STRING" id="67285.AQI88_13670"/>
<organism evidence="1 2">
    <name type="scientific">Streptomyces cellostaticus</name>
    <dbReference type="NCBI Taxonomy" id="67285"/>
    <lineage>
        <taxon>Bacteria</taxon>
        <taxon>Bacillati</taxon>
        <taxon>Actinomycetota</taxon>
        <taxon>Actinomycetes</taxon>
        <taxon>Kitasatosporales</taxon>
        <taxon>Streptomycetaceae</taxon>
        <taxon>Streptomyces</taxon>
    </lineage>
</organism>
<dbReference type="EMBL" id="LMWL01000023">
    <property type="protein sequence ID" value="KUM96084.1"/>
    <property type="molecule type" value="Genomic_DNA"/>
</dbReference>
<dbReference type="AlphaFoldDB" id="A0A101NMP1"/>
<evidence type="ECO:0000313" key="2">
    <source>
        <dbReference type="Proteomes" id="UP000054241"/>
    </source>
</evidence>
<sequence length="77" mass="8224">MVRWCGAQDAAGVCGETACRDIGGRSDGHPCAELRCRSRRCGVLRVCCEQPPSRRVSAPLRTGFEEGTVPDTALAFA</sequence>
<reference evidence="1 2" key="1">
    <citation type="submission" date="2015-10" db="EMBL/GenBank/DDBJ databases">
        <title>Draft genome sequence of Streptomyces cellostaticus DSM 40189, type strain for the species Streptomyces cellostaticus.</title>
        <authorList>
            <person name="Ruckert C."/>
            <person name="Winkler A."/>
            <person name="Kalinowski J."/>
            <person name="Kampfer P."/>
            <person name="Glaeser S."/>
        </authorList>
    </citation>
    <scope>NUCLEOTIDE SEQUENCE [LARGE SCALE GENOMIC DNA]</scope>
    <source>
        <strain evidence="1 2">DSM 40189</strain>
    </source>
</reference>